<dbReference type="EMBL" id="WWBZ02000014">
    <property type="protein sequence ID" value="KAF4310513.1"/>
    <property type="molecule type" value="Genomic_DNA"/>
</dbReference>
<reference evidence="2" key="1">
    <citation type="submission" date="2020-04" db="EMBL/GenBank/DDBJ databases">
        <title>Genome Assembly and Annotation of Botryosphaeria dothidea sdau 11-99, a Latent Pathogen of Apple Fruit Ring Rot in China.</title>
        <authorList>
            <person name="Yu C."/>
            <person name="Diao Y."/>
            <person name="Lu Q."/>
            <person name="Zhao J."/>
            <person name="Cui S."/>
            <person name="Peng C."/>
            <person name="He B."/>
            <person name="Liu H."/>
        </authorList>
    </citation>
    <scope>NUCLEOTIDE SEQUENCE [LARGE SCALE GENOMIC DNA]</scope>
    <source>
        <strain evidence="2">Sdau11-99</strain>
    </source>
</reference>
<dbReference type="AlphaFoldDB" id="A0A8H4N7V8"/>
<proteinExistence type="predicted"/>
<dbReference type="OrthoDB" id="3648309at2759"/>
<comment type="caution">
    <text evidence="2">The sequence shown here is derived from an EMBL/GenBank/DDBJ whole genome shotgun (WGS) entry which is preliminary data.</text>
</comment>
<accession>A0A8H4N7V8</accession>
<keyword evidence="3" id="KW-1185">Reference proteome</keyword>
<organism evidence="2 3">
    <name type="scientific">Botryosphaeria dothidea</name>
    <dbReference type="NCBI Taxonomy" id="55169"/>
    <lineage>
        <taxon>Eukaryota</taxon>
        <taxon>Fungi</taxon>
        <taxon>Dikarya</taxon>
        <taxon>Ascomycota</taxon>
        <taxon>Pezizomycotina</taxon>
        <taxon>Dothideomycetes</taxon>
        <taxon>Dothideomycetes incertae sedis</taxon>
        <taxon>Botryosphaeriales</taxon>
        <taxon>Botryosphaeriaceae</taxon>
        <taxon>Botryosphaeria</taxon>
    </lineage>
</organism>
<name>A0A8H4N7V8_9PEZI</name>
<protein>
    <submittedName>
        <fullName evidence="2">GPR1/FUN34/yaaH protein</fullName>
    </submittedName>
</protein>
<keyword evidence="1" id="KW-1133">Transmembrane helix</keyword>
<keyword evidence="1" id="KW-0472">Membrane</keyword>
<evidence type="ECO:0000313" key="2">
    <source>
        <dbReference type="EMBL" id="KAF4310513.1"/>
    </source>
</evidence>
<dbReference type="Proteomes" id="UP000572817">
    <property type="component" value="Unassembled WGS sequence"/>
</dbReference>
<keyword evidence="1" id="KW-0812">Transmembrane</keyword>
<evidence type="ECO:0000256" key="1">
    <source>
        <dbReference type="SAM" id="Phobius"/>
    </source>
</evidence>
<feature type="transmembrane region" description="Helical" evidence="1">
    <location>
        <begin position="26"/>
        <end position="48"/>
    </location>
</feature>
<feature type="transmembrane region" description="Helical" evidence="1">
    <location>
        <begin position="60"/>
        <end position="79"/>
    </location>
</feature>
<gene>
    <name evidence="2" type="ORF">GTA08_BOTSDO13854</name>
</gene>
<evidence type="ECO:0000313" key="3">
    <source>
        <dbReference type="Proteomes" id="UP000572817"/>
    </source>
</evidence>
<sequence>MWLWNVRSTVFSRPGDDALAATARDAILASLLAYVTTGSTIALCMLSYGNGIRASRKAAAYFWIVSAVLAWWRVIVYLVDEAYGPRSKIACFFAIVRLPKEKDAVPVVPSLGELGVERGMLGVV</sequence>